<dbReference type="InParanoid" id="A0A6L2PSC6"/>
<feature type="transmembrane region" description="Helical" evidence="3">
    <location>
        <begin position="50"/>
        <end position="75"/>
    </location>
</feature>
<reference evidence="5" key="1">
    <citation type="submission" date="2020-01" db="EMBL/GenBank/DDBJ databases">
        <title>Draft genome sequence of the Termite Coptotermes fromosanus.</title>
        <authorList>
            <person name="Itakura S."/>
            <person name="Yosikawa Y."/>
            <person name="Umezawa K."/>
        </authorList>
    </citation>
    <scope>NUCLEOTIDE SEQUENCE [LARGE SCALE GENOMIC DNA]</scope>
</reference>
<dbReference type="GO" id="GO:0004180">
    <property type="term" value="F:carboxypeptidase activity"/>
    <property type="evidence" value="ECO:0007669"/>
    <property type="project" value="TreeGrafter"/>
</dbReference>
<dbReference type="InterPro" id="IPR039373">
    <property type="entry name" value="Peptidase_M28B"/>
</dbReference>
<evidence type="ECO:0000256" key="1">
    <source>
        <dbReference type="ARBA" id="ARBA00005634"/>
    </source>
</evidence>
<protein>
    <recommendedName>
        <fullName evidence="6">Peptidase M28 domain-containing protein</fullName>
    </recommendedName>
</protein>
<name>A0A6L2PSC6_COPFO</name>
<dbReference type="Gene3D" id="3.40.630.10">
    <property type="entry name" value="Zn peptidases"/>
    <property type="match status" value="1"/>
</dbReference>
<keyword evidence="5" id="KW-1185">Reference proteome</keyword>
<keyword evidence="3" id="KW-0812">Transmembrane</keyword>
<comment type="similarity">
    <text evidence="1">Belongs to the peptidase M28 family. M28B subfamily.</text>
</comment>
<accession>A0A6L2PSC6</accession>
<organism evidence="4 5">
    <name type="scientific">Coptotermes formosanus</name>
    <name type="common">Formosan subterranean termite</name>
    <dbReference type="NCBI Taxonomy" id="36987"/>
    <lineage>
        <taxon>Eukaryota</taxon>
        <taxon>Metazoa</taxon>
        <taxon>Ecdysozoa</taxon>
        <taxon>Arthropoda</taxon>
        <taxon>Hexapoda</taxon>
        <taxon>Insecta</taxon>
        <taxon>Pterygota</taxon>
        <taxon>Neoptera</taxon>
        <taxon>Polyneoptera</taxon>
        <taxon>Dictyoptera</taxon>
        <taxon>Blattodea</taxon>
        <taxon>Blattoidea</taxon>
        <taxon>Termitoidae</taxon>
        <taxon>Rhinotermitidae</taxon>
        <taxon>Coptotermes</taxon>
    </lineage>
</organism>
<comment type="caution">
    <text evidence="4">The sequence shown here is derived from an EMBL/GenBank/DDBJ whole genome shotgun (WGS) entry which is preliminary data.</text>
</comment>
<dbReference type="PANTHER" id="PTHR10404:SF77">
    <property type="entry name" value="GLUTAMATE CARBOXYPEPTIDASE 2 HOMOLOG"/>
    <property type="match status" value="1"/>
</dbReference>
<dbReference type="InterPro" id="IPR036757">
    <property type="entry name" value="TFR-like_dimer_dom_sf"/>
</dbReference>
<dbReference type="SUPFAM" id="SSF52025">
    <property type="entry name" value="PA domain"/>
    <property type="match status" value="1"/>
</dbReference>
<dbReference type="SUPFAM" id="SSF53187">
    <property type="entry name" value="Zn-dependent exopeptidases"/>
    <property type="match status" value="1"/>
</dbReference>
<feature type="compositionally biased region" description="Basic and acidic residues" evidence="2">
    <location>
        <begin position="11"/>
        <end position="23"/>
    </location>
</feature>
<dbReference type="Gene3D" id="3.50.30.30">
    <property type="match status" value="1"/>
</dbReference>
<evidence type="ECO:0000256" key="2">
    <source>
        <dbReference type="SAM" id="MobiDB-lite"/>
    </source>
</evidence>
<sequence>MSSVPLMTLHNSERRSDEAHDSDQVSEEEDDPLESVLARMKYRPQNYRPIDFWSSVIFLGATCFVIGFVVSYVLFLTIDQNNRDSQSTEYDVNFQIASAFLLEISAASISNALNTTRNEAQHNRALKLQQHFLSLGFDCISPVTPTEVTLSYYDINKHNLVTVIDENGDYRREFGGITGDVYSGVQGFSVSAAVNGTVVYINFGRESDFKYLEALHIGIEKSILLARLGKVPPGDLVHRCLEKGAVGVILFADPQQYPDSNKRNKPFLLPSHLGMLQNMHGNPATEGASNGLCFVGGILVTDLCCVILFREMSSNSPSPDSWKGSMSVSYQIGPGFSTSNWKLKMQTNMVNVKKTYYSVSGAIRGSHEPDRYVLLGSSHGSLSGNDNLGATASMMELARVFSVLSSDRGWRPWRSVVFCSWGFNSLDASVSPVPLIHDWGHLMQQRAVAYLDLDVAVTGNRSLHIEATPLLFNTIYNASSLMLDLNLSSAKPRMLTVVDSWLRSADPKKPKVDIINSEGNAQHLLNDLGVPSLILHFTNTEVCTGDEGFRHHTTVAKLWALLTWLLADSLIVPFDARQYALFLHDSMNAVSTQYEKYVKAYALQLESAVQNFTTAAKAFQLKLLHVDKSNHVQNTTHSSASSMQTDQVLTTRLAKPDRRWCLSYAHWMVGLSVCTISDQIRSAESRREVLSKY</sequence>
<feature type="region of interest" description="Disordered" evidence="2">
    <location>
        <begin position="1"/>
        <end position="32"/>
    </location>
</feature>
<dbReference type="OrthoDB" id="5841748at2759"/>
<evidence type="ECO:0000313" key="4">
    <source>
        <dbReference type="EMBL" id="GFG35523.1"/>
    </source>
</evidence>
<proteinExistence type="inferred from homology"/>
<evidence type="ECO:0008006" key="6">
    <source>
        <dbReference type="Google" id="ProtNLM"/>
    </source>
</evidence>
<keyword evidence="3" id="KW-0472">Membrane</keyword>
<dbReference type="AlphaFoldDB" id="A0A6L2PSC6"/>
<dbReference type="SUPFAM" id="SSF47672">
    <property type="entry name" value="Transferrin receptor-like dimerisation domain"/>
    <property type="match status" value="1"/>
</dbReference>
<dbReference type="InterPro" id="IPR046450">
    <property type="entry name" value="PA_dom_sf"/>
</dbReference>
<dbReference type="EMBL" id="BLKM01000553">
    <property type="protein sequence ID" value="GFG35523.1"/>
    <property type="molecule type" value="Genomic_DNA"/>
</dbReference>
<dbReference type="PANTHER" id="PTHR10404">
    <property type="entry name" value="N-ACETYLATED-ALPHA-LINKED ACIDIC DIPEPTIDASE"/>
    <property type="match status" value="1"/>
</dbReference>
<evidence type="ECO:0000313" key="5">
    <source>
        <dbReference type="Proteomes" id="UP000502823"/>
    </source>
</evidence>
<evidence type="ECO:0000256" key="3">
    <source>
        <dbReference type="SAM" id="Phobius"/>
    </source>
</evidence>
<dbReference type="Proteomes" id="UP000502823">
    <property type="component" value="Unassembled WGS sequence"/>
</dbReference>
<keyword evidence="3" id="KW-1133">Transmembrane helix</keyword>
<dbReference type="FunFam" id="3.40.630.10:FF:000101">
    <property type="entry name" value="N-acetylated alpha-linked acidic dipeptidase like 1"/>
    <property type="match status" value="1"/>
</dbReference>
<gene>
    <name evidence="4" type="ORF">Cfor_12790</name>
</gene>